<feature type="domain" description="Amine oxidase" evidence="6">
    <location>
        <begin position="22"/>
        <end position="339"/>
    </location>
</feature>
<evidence type="ECO:0000256" key="3">
    <source>
        <dbReference type="ARBA" id="ARBA00023002"/>
    </source>
</evidence>
<dbReference type="InterPro" id="IPR036188">
    <property type="entry name" value="FAD/NAD-bd_sf"/>
</dbReference>
<dbReference type="InterPro" id="IPR002937">
    <property type="entry name" value="Amino_oxidase"/>
</dbReference>
<evidence type="ECO:0000256" key="2">
    <source>
        <dbReference type="ARBA" id="ARBA00022746"/>
    </source>
</evidence>
<evidence type="ECO:0000313" key="7">
    <source>
        <dbReference type="EMBL" id="TJZ78072.1"/>
    </source>
</evidence>
<dbReference type="Proteomes" id="UP000305109">
    <property type="component" value="Unassembled WGS sequence"/>
</dbReference>
<dbReference type="Gene3D" id="3.90.660.50">
    <property type="match status" value="1"/>
</dbReference>
<feature type="region of interest" description="Disordered" evidence="5">
    <location>
        <begin position="514"/>
        <end position="538"/>
    </location>
</feature>
<dbReference type="Gene3D" id="3.50.50.60">
    <property type="entry name" value="FAD/NAD(P)-binding domain"/>
    <property type="match status" value="2"/>
</dbReference>
<evidence type="ECO:0000256" key="4">
    <source>
        <dbReference type="RuleBase" id="RU362075"/>
    </source>
</evidence>
<dbReference type="InterPro" id="IPR014105">
    <property type="entry name" value="Carotenoid/retinoid_OxRdtase"/>
</dbReference>
<gene>
    <name evidence="7" type="primary">crtI</name>
    <name evidence="7" type="ORF">FCG67_11745</name>
</gene>
<evidence type="ECO:0000256" key="1">
    <source>
        <dbReference type="ARBA" id="ARBA00004829"/>
    </source>
</evidence>
<dbReference type="RefSeq" id="WP_136910276.1">
    <property type="nucleotide sequence ID" value="NZ_SUMD01000005.1"/>
</dbReference>
<name>A0ABY2RKG0_9NOCA</name>
<comment type="caution">
    <text evidence="7">The sequence shown here is derived from an EMBL/GenBank/DDBJ whole genome shotgun (WGS) entry which is preliminary data.</text>
</comment>
<evidence type="ECO:0000259" key="6">
    <source>
        <dbReference type="Pfam" id="PF01593"/>
    </source>
</evidence>
<feature type="domain" description="Amine oxidase" evidence="6">
    <location>
        <begin position="446"/>
        <end position="511"/>
    </location>
</feature>
<dbReference type="NCBIfam" id="TIGR02734">
    <property type="entry name" value="crtI_fam"/>
    <property type="match status" value="1"/>
</dbReference>
<evidence type="ECO:0000256" key="5">
    <source>
        <dbReference type="SAM" id="MobiDB-lite"/>
    </source>
</evidence>
<dbReference type="SUPFAM" id="SSF51905">
    <property type="entry name" value="FAD/NAD(P)-binding domain"/>
    <property type="match status" value="1"/>
</dbReference>
<organism evidence="7 8">
    <name type="scientific">Rhodococcus oryzae</name>
    <dbReference type="NCBI Taxonomy" id="2571143"/>
    <lineage>
        <taxon>Bacteria</taxon>
        <taxon>Bacillati</taxon>
        <taxon>Actinomycetota</taxon>
        <taxon>Actinomycetes</taxon>
        <taxon>Mycobacteriales</taxon>
        <taxon>Nocardiaceae</taxon>
        <taxon>Rhodococcus</taxon>
    </lineage>
</organism>
<comment type="similarity">
    <text evidence="4">Belongs to the carotenoid/retinoid oxidoreductase family.</text>
</comment>
<dbReference type="PANTHER" id="PTHR43734:SF1">
    <property type="entry name" value="PHYTOENE DESATURASE"/>
    <property type="match status" value="1"/>
</dbReference>
<dbReference type="PANTHER" id="PTHR43734">
    <property type="entry name" value="PHYTOENE DESATURASE"/>
    <property type="match status" value="1"/>
</dbReference>
<dbReference type="EMBL" id="SUMD01000005">
    <property type="protein sequence ID" value="TJZ78072.1"/>
    <property type="molecule type" value="Genomic_DNA"/>
</dbReference>
<reference evidence="7 8" key="1">
    <citation type="submission" date="2019-04" db="EMBL/GenBank/DDBJ databases">
        <title>Rhodococcus oryzae sp. nov., a novel actinomycete isolated from rhizosphere soil of rice (Oryza sativa L.).</title>
        <authorList>
            <person name="Li C."/>
        </authorList>
    </citation>
    <scope>NUCLEOTIDE SEQUENCE [LARGE SCALE GENOMIC DNA]</scope>
    <source>
        <strain evidence="7 8">NEAU-CX67</strain>
    </source>
</reference>
<evidence type="ECO:0000313" key="8">
    <source>
        <dbReference type="Proteomes" id="UP000305109"/>
    </source>
</evidence>
<keyword evidence="3 4" id="KW-0560">Oxidoreductase</keyword>
<protein>
    <submittedName>
        <fullName evidence="7">Phytoene desaturase</fullName>
    </submittedName>
</protein>
<dbReference type="Pfam" id="PF01593">
    <property type="entry name" value="Amino_oxidase"/>
    <property type="match status" value="2"/>
</dbReference>
<keyword evidence="8" id="KW-1185">Reference proteome</keyword>
<comment type="pathway">
    <text evidence="1 4">Carotenoid biosynthesis.</text>
</comment>
<keyword evidence="2 4" id="KW-0125">Carotenoid biosynthesis</keyword>
<sequence length="538" mass="57045">MGVGLRTVPGRTDHVVVVGAGLSGLSAALHLLGTGRAVTLLERDRSVGGRVGVYDGPGYQIDSGATVLTMPELVAEALAAVGADFGSVSPPLRLHRLDPAYHARFADGGAIAVHSDPDAMAAEVARACGPDEARRYLRLRSWLERIFTAEFDRFIDANFDSPLDLVGSRAALADLSTLVRIGGFGRLGPRVEKYLRDPRLQRIFTFQSLYAGLSPARALGIYGAIAHMDTSMGVYFPDGGMRAIAEAMAGAFTAAGGTLALGTEVSRIDYRNGRATRVIAADGSGFEADAVVLTADLGSGSALLPRRTWPRRPVRHSPSAVVAHGTIPASVAAGWTDSGHHTIDFGAAWEQTFAEITARRGRGRLMSDPSLLLTRPAVTDPELLIDRDGVPHEPLSVLAPCPNLHSAPLDWAALGRPYVRELLVELERRGYTGIAEGFRVDLIDTPQTWADRGMSAGTPFAAAHTFAQTGPFRRGNLDTGAENVVLAGSGTTPGVGVPTVLVSGKLAAQRIGGELRARSQTHPARSRRFPLRNTEPLN</sequence>
<proteinExistence type="inferred from homology"/>
<accession>A0ABY2RKG0</accession>